<dbReference type="EMBL" id="CAQQ02374113">
    <property type="status" value="NOT_ANNOTATED_CDS"/>
    <property type="molecule type" value="Genomic_DNA"/>
</dbReference>
<dbReference type="AlphaFoldDB" id="T1H3Z1"/>
<evidence type="ECO:0000313" key="2">
    <source>
        <dbReference type="EnsemblMetazoa" id="MESCA010988-PA"/>
    </source>
</evidence>
<name>T1H3Z1_MEGSC</name>
<evidence type="ECO:0000256" key="1">
    <source>
        <dbReference type="SAM" id="MobiDB-lite"/>
    </source>
</evidence>
<sequence>KLLLEGINQSQASHLRYLHSFVEAQAKHFANCVEIMNTLQRDLASMRPQTPRLRINSESIDGGPPSNKTQTTTSSSISSNASLFDTTSPTTNITSNSTFIRIEPTGD</sequence>
<feature type="compositionally biased region" description="Low complexity" evidence="1">
    <location>
        <begin position="66"/>
        <end position="98"/>
    </location>
</feature>
<accession>T1H3Z1</accession>
<evidence type="ECO:0000313" key="3">
    <source>
        <dbReference type="Proteomes" id="UP000015102"/>
    </source>
</evidence>
<keyword evidence="3" id="KW-1185">Reference proteome</keyword>
<dbReference type="EMBL" id="CAQQ02374114">
    <property type="status" value="NOT_ANNOTATED_CDS"/>
    <property type="molecule type" value="Genomic_DNA"/>
</dbReference>
<protein>
    <recommendedName>
        <fullName evidence="4">BAR domain-containing protein</fullName>
    </recommendedName>
</protein>
<dbReference type="Gene3D" id="1.20.1270.60">
    <property type="entry name" value="Arfaptin homology (AH) domain/BAR domain"/>
    <property type="match status" value="1"/>
</dbReference>
<dbReference type="HOGENOM" id="CLU_2216474_0_0_1"/>
<proteinExistence type="predicted"/>
<organism evidence="2 3">
    <name type="scientific">Megaselia scalaris</name>
    <name type="common">Humpbacked fly</name>
    <name type="synonym">Phora scalaris</name>
    <dbReference type="NCBI Taxonomy" id="36166"/>
    <lineage>
        <taxon>Eukaryota</taxon>
        <taxon>Metazoa</taxon>
        <taxon>Ecdysozoa</taxon>
        <taxon>Arthropoda</taxon>
        <taxon>Hexapoda</taxon>
        <taxon>Insecta</taxon>
        <taxon>Pterygota</taxon>
        <taxon>Neoptera</taxon>
        <taxon>Endopterygota</taxon>
        <taxon>Diptera</taxon>
        <taxon>Brachycera</taxon>
        <taxon>Muscomorpha</taxon>
        <taxon>Platypezoidea</taxon>
        <taxon>Phoridae</taxon>
        <taxon>Megaseliini</taxon>
        <taxon>Megaselia</taxon>
    </lineage>
</organism>
<dbReference type="Proteomes" id="UP000015102">
    <property type="component" value="Unassembled WGS sequence"/>
</dbReference>
<dbReference type="EnsemblMetazoa" id="MESCA010988-RA">
    <property type="protein sequence ID" value="MESCA010988-PA"/>
    <property type="gene ID" value="MESCA010988"/>
</dbReference>
<evidence type="ECO:0008006" key="4">
    <source>
        <dbReference type="Google" id="ProtNLM"/>
    </source>
</evidence>
<feature type="region of interest" description="Disordered" evidence="1">
    <location>
        <begin position="45"/>
        <end position="107"/>
    </location>
</feature>
<dbReference type="InterPro" id="IPR027267">
    <property type="entry name" value="AH/BAR_dom_sf"/>
</dbReference>
<dbReference type="STRING" id="36166.T1H3Z1"/>
<reference evidence="2" key="2">
    <citation type="submission" date="2015-06" db="UniProtKB">
        <authorList>
            <consortium name="EnsemblMetazoa"/>
        </authorList>
    </citation>
    <scope>IDENTIFICATION</scope>
</reference>
<reference evidence="3" key="1">
    <citation type="submission" date="2013-02" db="EMBL/GenBank/DDBJ databases">
        <authorList>
            <person name="Hughes D."/>
        </authorList>
    </citation>
    <scope>NUCLEOTIDE SEQUENCE</scope>
    <source>
        <strain>Durham</strain>
        <strain evidence="3">NC isolate 2 -- Noor lab</strain>
    </source>
</reference>
<dbReference type="SUPFAM" id="SSF103657">
    <property type="entry name" value="BAR/IMD domain-like"/>
    <property type="match status" value="1"/>
</dbReference>